<evidence type="ECO:0000256" key="1">
    <source>
        <dbReference type="SAM" id="Coils"/>
    </source>
</evidence>
<proteinExistence type="predicted"/>
<organism evidence="4 5">
    <name type="scientific">Flavobacterium beibuense F44-8</name>
    <dbReference type="NCBI Taxonomy" id="1406840"/>
    <lineage>
        <taxon>Bacteria</taxon>
        <taxon>Pseudomonadati</taxon>
        <taxon>Bacteroidota</taxon>
        <taxon>Flavobacteriia</taxon>
        <taxon>Flavobacteriales</taxon>
        <taxon>Flavobacteriaceae</taxon>
        <taxon>Flavobacterium</taxon>
    </lineage>
</organism>
<feature type="region of interest" description="Disordered" evidence="2">
    <location>
        <begin position="227"/>
        <end position="301"/>
    </location>
</feature>
<comment type="caution">
    <text evidence="4">The sequence shown here is derived from an EMBL/GenBank/DDBJ whole genome shotgun (WGS) entry which is preliminary data.</text>
</comment>
<dbReference type="eggNOG" id="COG3637">
    <property type="taxonomic scope" value="Bacteria"/>
</dbReference>
<evidence type="ECO:0008006" key="6">
    <source>
        <dbReference type="Google" id="ProtNLM"/>
    </source>
</evidence>
<keyword evidence="3" id="KW-0812">Transmembrane</keyword>
<sequence>MSEKKHIDRLFQEKFKDFEVAPPDELWGKIEAELQPEKKKRRVIPIWFRMGGVAAALIIGMLLTLPLFTGGDKDGNGIDTNTNKVVLDGAKQNKQDNNNNSIVPATDAENAVVTTSDATDNTTLNQNGQNGFGSQNNTATGQQRGSDLNPTNSNNSLINTDNPVITNRSNSRNNAVAYDDNTANKAGNNTNQTLNTDKSGNITNRNAIITENGMPATQQGANRTVAQHNNNSRTSGSGNDIGGVSPSNQERNNGNLTDTNGIINSGNDTEVAANNETQNQQNTSGIVSGSDTNGNTVGRENNLINTQQGEDLLNNQINAQNSELADATDETDTTAVAAETENELDKILREQQEGKDEDEAIADAVKNYKWNIKPQVAPLFYSSMSQGSPIDAQFASNSKNYDADMSYGVGIDYAITDRLSVRSGINTVNLSYATNDVAYYASMDGGTNNIAAAGRAANIVVQSQNVAPNNGDVQGVIASGPGAGTSITFASNIFSNQSFEGQMVQKMGYIEVPLEMSYKLLKSKFGINLIGGFSTLFLNDNNVSVISNQGYSTEVGEASNVNSVNFSTNLGVGFKYNFWNSFEASFEPTFKYQVNTFSGSSGNFKPYFIGLYSGISFKF</sequence>
<evidence type="ECO:0000313" key="4">
    <source>
        <dbReference type="EMBL" id="KGO83218.1"/>
    </source>
</evidence>
<reference evidence="4 5" key="1">
    <citation type="submission" date="2013-09" db="EMBL/GenBank/DDBJ databases">
        <authorList>
            <person name="Zeng Z."/>
            <person name="Chen C."/>
        </authorList>
    </citation>
    <scope>NUCLEOTIDE SEQUENCE [LARGE SCALE GENOMIC DNA]</scope>
    <source>
        <strain evidence="4 5">F44-8</strain>
    </source>
</reference>
<feature type="compositionally biased region" description="Polar residues" evidence="2">
    <location>
        <begin position="227"/>
        <end position="238"/>
    </location>
</feature>
<protein>
    <recommendedName>
        <fullName evidence="6">Outer membrane protein beta-barrel domain-containing protein</fullName>
    </recommendedName>
</protein>
<feature type="transmembrane region" description="Helical" evidence="3">
    <location>
        <begin position="46"/>
        <end position="68"/>
    </location>
</feature>
<feature type="compositionally biased region" description="Low complexity" evidence="2">
    <location>
        <begin position="274"/>
        <end position="283"/>
    </location>
</feature>
<accession>A0A0A2LVI2</accession>
<evidence type="ECO:0000256" key="3">
    <source>
        <dbReference type="SAM" id="Phobius"/>
    </source>
</evidence>
<keyword evidence="5" id="KW-1185">Reference proteome</keyword>
<evidence type="ECO:0000313" key="5">
    <source>
        <dbReference type="Proteomes" id="UP000030129"/>
    </source>
</evidence>
<feature type="coiled-coil region" evidence="1">
    <location>
        <begin position="310"/>
        <end position="357"/>
    </location>
</feature>
<dbReference type="Proteomes" id="UP000030129">
    <property type="component" value="Unassembled WGS sequence"/>
</dbReference>
<keyword evidence="3" id="KW-0472">Membrane</keyword>
<feature type="compositionally biased region" description="Low complexity" evidence="2">
    <location>
        <begin position="125"/>
        <end position="137"/>
    </location>
</feature>
<gene>
    <name evidence="4" type="ORF">Q763_04205</name>
</gene>
<keyword evidence="3" id="KW-1133">Transmembrane helix</keyword>
<name>A0A0A2LVI2_9FLAO</name>
<dbReference type="eggNOG" id="COG3266">
    <property type="taxonomic scope" value="Bacteria"/>
</dbReference>
<dbReference type="EMBL" id="JRLV01000004">
    <property type="protein sequence ID" value="KGO83218.1"/>
    <property type="molecule type" value="Genomic_DNA"/>
</dbReference>
<feature type="compositionally biased region" description="Polar residues" evidence="2">
    <location>
        <begin position="284"/>
        <end position="301"/>
    </location>
</feature>
<keyword evidence="1" id="KW-0175">Coiled coil</keyword>
<feature type="region of interest" description="Disordered" evidence="2">
    <location>
        <begin position="119"/>
        <end position="202"/>
    </location>
</feature>
<feature type="compositionally biased region" description="Polar residues" evidence="2">
    <location>
        <begin position="245"/>
        <end position="268"/>
    </location>
</feature>
<dbReference type="RefSeq" id="WP_035131517.1">
    <property type="nucleotide sequence ID" value="NZ_JRLV01000004.1"/>
</dbReference>
<dbReference type="AlphaFoldDB" id="A0A0A2LVI2"/>
<feature type="compositionally biased region" description="Polar residues" evidence="2">
    <location>
        <begin position="138"/>
        <end position="174"/>
    </location>
</feature>
<evidence type="ECO:0000256" key="2">
    <source>
        <dbReference type="SAM" id="MobiDB-lite"/>
    </source>
</evidence>
<feature type="compositionally biased region" description="Polar residues" evidence="2">
    <location>
        <begin position="181"/>
        <end position="202"/>
    </location>
</feature>
<dbReference type="STRING" id="1406840.Q763_04205"/>